<evidence type="ECO:0000256" key="6">
    <source>
        <dbReference type="SAM" id="Coils"/>
    </source>
</evidence>
<sequence length="541" mass="60677">MEDNYEGQLPHLTTEIVADARGPELDAYALALEGWRRGLELKWYTKDSEDFSGMKTWFTDKPGKLFSLSNGVRVHYFFKTRGDKIANSAVDICTDKAVTKRWLEEAGIPIAPGKGFKSENTDEEIVRHASSLGFPVVIKPSDGSFGKGVYTNIKSTGELKAAIKKVRTTHSATNIVIEKHIVGQDYRVFVCDGKVVGAIKRIPANVIGDGKHSIKQLIEMKNQKREDNPRLVSCMIKPNAEMVEYILANKYTYESVPESGVEVYLTDKSNISLGGDSEEALSSLSTDIKEICIKAIRAIPGLPHGAIDIIVNEAGVHVIEINPTPQIGSLLFPLVGKATDIPKYIIDFYFPETKGLQTDRQKIYYDFSDALEPLFNRNALVTTVKMAPVGTIYSKKYTVSGSVQNKGFHRGLRKQAFERGLVGYLSNLDNGDIEVVISGTSKEEVEQFKEAFYEDTERAEVLEIEEIDWNKPVKVGFEIRADLKTGLEDLQRLISEKEQLEKEIRLAKKEIRNTKNSSSWKLTQPVRKVTLPIKNYFKKKN</sequence>
<protein>
    <recommendedName>
        <fullName evidence="1">Acylphosphatase</fullName>
    </recommendedName>
    <alternativeName>
        <fullName evidence="2">Acylphosphate phosphohydrolase</fullName>
    </alternativeName>
</protein>
<gene>
    <name evidence="9" type="ORF">B4U37_19475</name>
</gene>
<dbReference type="InterPro" id="IPR005479">
    <property type="entry name" value="CPAse_ATP-bd"/>
</dbReference>
<evidence type="ECO:0000256" key="5">
    <source>
        <dbReference type="RuleBase" id="RU004168"/>
    </source>
</evidence>
<reference evidence="9 10" key="1">
    <citation type="submission" date="2017-04" db="EMBL/GenBank/DDBJ databases">
        <title>Complete Genome Sequence of the Bacillus horikoshii 20a strain from Cuatro Cienegas, Coahuila, Mexico.</title>
        <authorList>
            <person name="Zarza E."/>
            <person name="Alcaraz L.D."/>
            <person name="Aguilar-Salinas B."/>
            <person name="Islas A."/>
            <person name="Olmedo-Alvarez G."/>
        </authorList>
    </citation>
    <scope>NUCLEOTIDE SEQUENCE [LARGE SCALE GENOMIC DNA]</scope>
    <source>
        <strain evidence="9 10">20a</strain>
    </source>
</reference>
<comment type="caution">
    <text evidence="4">Lacks conserved residue(s) required for the propagation of feature annotation.</text>
</comment>
<keyword evidence="10" id="KW-1185">Reference proteome</keyword>
<dbReference type="Gene3D" id="3.30.70.100">
    <property type="match status" value="1"/>
</dbReference>
<dbReference type="InterPro" id="IPR036046">
    <property type="entry name" value="Acylphosphatase-like_dom_sf"/>
</dbReference>
<feature type="domain" description="ATP-grasp" evidence="7">
    <location>
        <begin position="100"/>
        <end position="350"/>
    </location>
</feature>
<dbReference type="GeneID" id="96740584"/>
<dbReference type="PROSITE" id="PS51160">
    <property type="entry name" value="ACYLPHOSPHATASE_3"/>
    <property type="match status" value="1"/>
</dbReference>
<name>A0ABM6KNL4_9BACI</name>
<dbReference type="Pfam" id="PF00708">
    <property type="entry name" value="Acylphosphatase"/>
    <property type="match status" value="1"/>
</dbReference>
<organism evidence="9 10">
    <name type="scientific">Sutcliffiella horikoshii</name>
    <dbReference type="NCBI Taxonomy" id="79883"/>
    <lineage>
        <taxon>Bacteria</taxon>
        <taxon>Bacillati</taxon>
        <taxon>Bacillota</taxon>
        <taxon>Bacilli</taxon>
        <taxon>Bacillales</taxon>
        <taxon>Bacillaceae</taxon>
        <taxon>Sutcliffiella</taxon>
    </lineage>
</organism>
<evidence type="ECO:0000259" key="7">
    <source>
        <dbReference type="PROSITE" id="PS50975"/>
    </source>
</evidence>
<dbReference type="InterPro" id="IPR011761">
    <property type="entry name" value="ATP-grasp"/>
</dbReference>
<proteinExistence type="inferred from homology"/>
<dbReference type="PANTHER" id="PTHR21621:SF0">
    <property type="entry name" value="BETA-CITRYLGLUTAMATE SYNTHASE B-RELATED"/>
    <property type="match status" value="1"/>
</dbReference>
<evidence type="ECO:0000313" key="10">
    <source>
        <dbReference type="Proteomes" id="UP000195573"/>
    </source>
</evidence>
<feature type="domain" description="Acylphosphatase-like" evidence="8">
    <location>
        <begin position="394"/>
        <end position="481"/>
    </location>
</feature>
<evidence type="ECO:0000256" key="2">
    <source>
        <dbReference type="ARBA" id="ARBA00032904"/>
    </source>
</evidence>
<evidence type="ECO:0000256" key="3">
    <source>
        <dbReference type="PROSITE-ProRule" id="PRU00409"/>
    </source>
</evidence>
<dbReference type="RefSeq" id="WP_088019580.1">
    <property type="nucleotide sequence ID" value="NZ_CP020880.1"/>
</dbReference>
<dbReference type="InterPro" id="IPR001792">
    <property type="entry name" value="Acylphosphatase-like_dom"/>
</dbReference>
<dbReference type="SUPFAM" id="SSF56059">
    <property type="entry name" value="Glutathione synthetase ATP-binding domain-like"/>
    <property type="match status" value="1"/>
</dbReference>
<dbReference type="PANTHER" id="PTHR21621">
    <property type="entry name" value="RIBOSOMAL PROTEIN S6 MODIFICATION PROTEIN"/>
    <property type="match status" value="1"/>
</dbReference>
<evidence type="ECO:0000256" key="4">
    <source>
        <dbReference type="PROSITE-ProRule" id="PRU00520"/>
    </source>
</evidence>
<dbReference type="PROSITE" id="PS50975">
    <property type="entry name" value="ATP_GRASP"/>
    <property type="match status" value="1"/>
</dbReference>
<accession>A0ABM6KNL4</accession>
<dbReference type="Proteomes" id="UP000195573">
    <property type="component" value="Chromosome"/>
</dbReference>
<dbReference type="Gene3D" id="3.30.470.20">
    <property type="entry name" value="ATP-grasp fold, B domain"/>
    <property type="match status" value="2"/>
</dbReference>
<comment type="similarity">
    <text evidence="5">Belongs to the acylphosphatase family.</text>
</comment>
<dbReference type="SUPFAM" id="SSF54975">
    <property type="entry name" value="Acylphosphatase/BLUF domain-like"/>
    <property type="match status" value="1"/>
</dbReference>
<evidence type="ECO:0000313" key="9">
    <source>
        <dbReference type="EMBL" id="ART78085.1"/>
    </source>
</evidence>
<keyword evidence="6" id="KW-0175">Coiled coil</keyword>
<feature type="coiled-coil region" evidence="6">
    <location>
        <begin position="480"/>
        <end position="517"/>
    </location>
</feature>
<evidence type="ECO:0000256" key="1">
    <source>
        <dbReference type="ARBA" id="ARBA00015991"/>
    </source>
</evidence>
<keyword evidence="3" id="KW-0547">Nucleotide-binding</keyword>
<dbReference type="Pfam" id="PF02786">
    <property type="entry name" value="CPSase_L_D2"/>
    <property type="match status" value="1"/>
</dbReference>
<dbReference type="EMBL" id="CP020880">
    <property type="protein sequence ID" value="ART78085.1"/>
    <property type="molecule type" value="Genomic_DNA"/>
</dbReference>
<evidence type="ECO:0000259" key="8">
    <source>
        <dbReference type="PROSITE" id="PS51160"/>
    </source>
</evidence>
<keyword evidence="3" id="KW-0067">ATP-binding</keyword>